<organism evidence="1 2">
    <name type="scientific">Irpex rosettiformis</name>
    <dbReference type="NCBI Taxonomy" id="378272"/>
    <lineage>
        <taxon>Eukaryota</taxon>
        <taxon>Fungi</taxon>
        <taxon>Dikarya</taxon>
        <taxon>Basidiomycota</taxon>
        <taxon>Agaricomycotina</taxon>
        <taxon>Agaricomycetes</taxon>
        <taxon>Polyporales</taxon>
        <taxon>Irpicaceae</taxon>
        <taxon>Irpex</taxon>
    </lineage>
</organism>
<reference evidence="1" key="1">
    <citation type="journal article" date="2021" name="Environ. Microbiol.">
        <title>Gene family expansions and transcriptome signatures uncover fungal adaptations to wood decay.</title>
        <authorList>
            <person name="Hage H."/>
            <person name="Miyauchi S."/>
            <person name="Viragh M."/>
            <person name="Drula E."/>
            <person name="Min B."/>
            <person name="Chaduli D."/>
            <person name="Navarro D."/>
            <person name="Favel A."/>
            <person name="Norest M."/>
            <person name="Lesage-Meessen L."/>
            <person name="Balint B."/>
            <person name="Merenyi Z."/>
            <person name="de Eugenio L."/>
            <person name="Morin E."/>
            <person name="Martinez A.T."/>
            <person name="Baldrian P."/>
            <person name="Stursova M."/>
            <person name="Martinez M.J."/>
            <person name="Novotny C."/>
            <person name="Magnuson J.K."/>
            <person name="Spatafora J.W."/>
            <person name="Maurice S."/>
            <person name="Pangilinan J."/>
            <person name="Andreopoulos W."/>
            <person name="LaButti K."/>
            <person name="Hundley H."/>
            <person name="Na H."/>
            <person name="Kuo A."/>
            <person name="Barry K."/>
            <person name="Lipzen A."/>
            <person name="Henrissat B."/>
            <person name="Riley R."/>
            <person name="Ahrendt S."/>
            <person name="Nagy L.G."/>
            <person name="Grigoriev I.V."/>
            <person name="Martin F."/>
            <person name="Rosso M.N."/>
        </authorList>
    </citation>
    <scope>NUCLEOTIDE SEQUENCE</scope>
    <source>
        <strain evidence="1">CBS 384.51</strain>
    </source>
</reference>
<dbReference type="EMBL" id="MU274926">
    <property type="protein sequence ID" value="KAI0086055.1"/>
    <property type="molecule type" value="Genomic_DNA"/>
</dbReference>
<accession>A0ACB8TVP3</accession>
<name>A0ACB8TVP3_9APHY</name>
<proteinExistence type="predicted"/>
<sequence length="363" mass="41000">MSRHIPEHNQVTLNYYSLVQVLDDLAARLFHYFRTTVCLVIHGGAVMVLHKNLRCRQNTRDVDYIHRSFETEWKKRGVNDAGERLNTCIAATAAHFGLGLDWMNAHADVALPMAYDKYGRLYDPIYAEAMQPTNIMLNTVYESRGLRLVGVSWSWAVALKLVRYKKDDPEDIAAILKLGTQLKGLQWTRQIMEEWLLNMCSPMGYANYQQPQIDSTREKMRDAVKRAQALAWPSQPSSSQSLTASSVATVERPRTVHAEQSSGNQSLRHRTQSLSQHRPHSTSAISAASSAPSLAMPHAIRLMQPQLLTPHHTGNSQRTQVAMVPTQFSHLPPGFVPYYVATPPNVQPVQYHFPTSHRIRTPA</sequence>
<evidence type="ECO:0000313" key="1">
    <source>
        <dbReference type="EMBL" id="KAI0086055.1"/>
    </source>
</evidence>
<comment type="caution">
    <text evidence="1">The sequence shown here is derived from an EMBL/GenBank/DDBJ whole genome shotgun (WGS) entry which is preliminary data.</text>
</comment>
<evidence type="ECO:0000313" key="2">
    <source>
        <dbReference type="Proteomes" id="UP001055072"/>
    </source>
</evidence>
<gene>
    <name evidence="1" type="ORF">BDY19DRAFT_996241</name>
</gene>
<keyword evidence="2" id="KW-1185">Reference proteome</keyword>
<dbReference type="Proteomes" id="UP001055072">
    <property type="component" value="Unassembled WGS sequence"/>
</dbReference>
<protein>
    <submittedName>
        <fullName evidence="1">Uncharacterized protein</fullName>
    </submittedName>
</protein>